<reference evidence="5 6" key="1">
    <citation type="journal article" date="2019" name="Int. J. Syst. Evol. Microbiol.">
        <title>The Global Catalogue of Microorganisms (GCM) 10K type strain sequencing project: providing services to taxonomists for standard genome sequencing and annotation.</title>
        <authorList>
            <consortium name="The Broad Institute Genomics Platform"/>
            <consortium name="The Broad Institute Genome Sequencing Center for Infectious Disease"/>
            <person name="Wu L."/>
            <person name="Ma J."/>
        </authorList>
    </citation>
    <scope>NUCLEOTIDE SEQUENCE [LARGE SCALE GENOMIC DNA]</scope>
    <source>
        <strain evidence="5 6">JCM 13008</strain>
    </source>
</reference>
<dbReference type="SMART" id="SM00495">
    <property type="entry name" value="ChtBD3"/>
    <property type="match status" value="2"/>
</dbReference>
<dbReference type="RefSeq" id="WP_343992257.1">
    <property type="nucleotide sequence ID" value="NZ_BAAALG010000003.1"/>
</dbReference>
<keyword evidence="1 5" id="KW-0378">Hydrolase</keyword>
<keyword evidence="6" id="KW-1185">Reference proteome</keyword>
<dbReference type="SUPFAM" id="SSF51055">
    <property type="entry name" value="Carbohydrate binding domain"/>
    <property type="match status" value="2"/>
</dbReference>
<gene>
    <name evidence="5" type="ORF">GCM10009668_11530</name>
</gene>
<organism evidence="5 6">
    <name type="scientific">Nocardioides dubius</name>
    <dbReference type="NCBI Taxonomy" id="317019"/>
    <lineage>
        <taxon>Bacteria</taxon>
        <taxon>Bacillati</taxon>
        <taxon>Actinomycetota</taxon>
        <taxon>Actinomycetes</taxon>
        <taxon>Propionibacteriales</taxon>
        <taxon>Nocardioidaceae</taxon>
        <taxon>Nocardioides</taxon>
    </lineage>
</organism>
<evidence type="ECO:0000256" key="3">
    <source>
        <dbReference type="SAM" id="Phobius"/>
    </source>
</evidence>
<sequence>MALVAGRRLSWIRLGVVVLALAGIVFTSLRGWQWFQDSRVKVGEPSWFAGYVDVTATPSYEFEDPEPGAGNSAVLAFVVADPDQECAPAWGGAYTLDEARDQLDLDRRVARLRQLGGAPMISFGGQANTELAVACDDVEELTDAYRDVVQRYEIGVIDLDVEGEALSDDAANQRRAQAVAQLQKEEGTEVWVTLPVAPHGLTDEGLELVTGMLEAGVRLRGVNVMTMNYSDSKEPGDSMAEASIKALEATHTQLDDLYRGVGDRRTAAQLWRLIGATPMLGQNDVLGEVFSLDDAAELKEFAAAQKLGRLSMWSLNRDRACSGNWPDITKVSTSCSGLNQATGAFAQLLGAKLESGPGVTAEPEATDEPTAVDEDDPATSPYQVWNAEQAYQAGERVVWRRNVYVAKWWTSGDVPDDPTVADDSAPWRLIGPVLPGEKPEPLPTVAPGTFAKWRPGAAYVAGDVVQLGDLAYVAKWWTQGNSPDAPSTQDSPSPWKRLEGAELKEARAKAGS</sequence>
<dbReference type="GO" id="GO:0016787">
    <property type="term" value="F:hydrolase activity"/>
    <property type="evidence" value="ECO:0007669"/>
    <property type="project" value="UniProtKB-KW"/>
</dbReference>
<dbReference type="InterPro" id="IPR003610">
    <property type="entry name" value="CBM5/12"/>
</dbReference>
<evidence type="ECO:0000313" key="6">
    <source>
        <dbReference type="Proteomes" id="UP001501581"/>
    </source>
</evidence>
<dbReference type="PANTHER" id="PTHR42976">
    <property type="entry name" value="BIFUNCTIONAL CHITINASE/LYSOZYME-RELATED"/>
    <property type="match status" value="1"/>
</dbReference>
<feature type="region of interest" description="Disordered" evidence="2">
    <location>
        <begin position="356"/>
        <end position="379"/>
    </location>
</feature>
<feature type="transmembrane region" description="Helical" evidence="3">
    <location>
        <begin position="12"/>
        <end position="32"/>
    </location>
</feature>
<evidence type="ECO:0000256" key="1">
    <source>
        <dbReference type="ARBA" id="ARBA00022801"/>
    </source>
</evidence>
<feature type="compositionally biased region" description="Acidic residues" evidence="2">
    <location>
        <begin position="364"/>
        <end position="377"/>
    </location>
</feature>
<keyword evidence="3" id="KW-0472">Membrane</keyword>
<comment type="caution">
    <text evidence="5">The sequence shown here is derived from an EMBL/GenBank/DDBJ whole genome shotgun (WGS) entry which is preliminary data.</text>
</comment>
<name>A0ABN1TPA9_9ACTN</name>
<dbReference type="Proteomes" id="UP001501581">
    <property type="component" value="Unassembled WGS sequence"/>
</dbReference>
<evidence type="ECO:0000256" key="2">
    <source>
        <dbReference type="SAM" id="MobiDB-lite"/>
    </source>
</evidence>
<dbReference type="Gene3D" id="2.10.10.20">
    <property type="entry name" value="Carbohydrate-binding module superfamily 5/12"/>
    <property type="match status" value="2"/>
</dbReference>
<dbReference type="InterPro" id="IPR036573">
    <property type="entry name" value="CBM_sf_5/12"/>
</dbReference>
<dbReference type="EMBL" id="BAAALG010000003">
    <property type="protein sequence ID" value="GAA1096535.1"/>
    <property type="molecule type" value="Genomic_DNA"/>
</dbReference>
<protein>
    <submittedName>
        <fullName evidence="5">Glycosyl hydrolase family 18 protein</fullName>
    </submittedName>
</protein>
<dbReference type="CDD" id="cd12215">
    <property type="entry name" value="ChiC_BD"/>
    <property type="match status" value="2"/>
</dbReference>
<keyword evidence="3" id="KW-0812">Transmembrane</keyword>
<feature type="compositionally biased region" description="Polar residues" evidence="2">
    <location>
        <begin position="479"/>
        <end position="492"/>
    </location>
</feature>
<accession>A0ABN1TPA9</accession>
<dbReference type="Pfam" id="PF02839">
    <property type="entry name" value="CBM_5_12"/>
    <property type="match status" value="1"/>
</dbReference>
<feature type="region of interest" description="Disordered" evidence="2">
    <location>
        <begin position="479"/>
        <end position="498"/>
    </location>
</feature>
<evidence type="ECO:0000259" key="4">
    <source>
        <dbReference type="SMART" id="SM00495"/>
    </source>
</evidence>
<dbReference type="InterPro" id="IPR052750">
    <property type="entry name" value="GH18_Chitinase"/>
</dbReference>
<keyword evidence="3" id="KW-1133">Transmembrane helix</keyword>
<proteinExistence type="predicted"/>
<dbReference type="CDD" id="cd06543">
    <property type="entry name" value="GH18_PF-ChiA-like"/>
    <property type="match status" value="1"/>
</dbReference>
<feature type="domain" description="Chitin-binding type-3" evidence="4">
    <location>
        <begin position="382"/>
        <end position="430"/>
    </location>
</feature>
<evidence type="ECO:0000313" key="5">
    <source>
        <dbReference type="EMBL" id="GAA1096535.1"/>
    </source>
</evidence>
<dbReference type="PANTHER" id="PTHR42976:SF1">
    <property type="entry name" value="GH18 DOMAIN-CONTAINING PROTEIN-RELATED"/>
    <property type="match status" value="1"/>
</dbReference>
<feature type="domain" description="Chitin-binding type-3" evidence="4">
    <location>
        <begin position="450"/>
        <end position="498"/>
    </location>
</feature>
<dbReference type="Gene3D" id="3.20.20.80">
    <property type="entry name" value="Glycosidases"/>
    <property type="match status" value="1"/>
</dbReference>
<dbReference type="SUPFAM" id="SSF51445">
    <property type="entry name" value="(Trans)glycosidases"/>
    <property type="match status" value="1"/>
</dbReference>
<dbReference type="InterPro" id="IPR017853">
    <property type="entry name" value="GH"/>
</dbReference>